<keyword evidence="1" id="KW-0472">Membrane</keyword>
<sequence>MSYFWAGVTAVIETMGGGVTAVVSAAVQLFGLTSDAPDGAAGLTTSALAGAAAALALAIALKLYFSRRERTTRDILRDGATISVVIGLVCFVAYDMRHAALDYLGLNGSKPAVEFEIRLPASAFAALGRDAQIELHTDRNQTIGRLQSTAMVDDGHPVLRGSVPIDFRTADRMVILNLPGEGQHLFKLRLAANPSRTAVFGPWHLADRVTSPNKPEAPRDATAIRYRVM</sequence>
<keyword evidence="1" id="KW-0812">Transmembrane</keyword>
<accession>A0A1H8VRJ6</accession>
<feature type="transmembrane region" description="Helical" evidence="1">
    <location>
        <begin position="40"/>
        <end position="63"/>
    </location>
</feature>
<keyword evidence="3" id="KW-1185">Reference proteome</keyword>
<organism evidence="2 3">
    <name type="scientific">Rhodopseudomonas pseudopalustris</name>
    <dbReference type="NCBI Taxonomy" id="1513892"/>
    <lineage>
        <taxon>Bacteria</taxon>
        <taxon>Pseudomonadati</taxon>
        <taxon>Pseudomonadota</taxon>
        <taxon>Alphaproteobacteria</taxon>
        <taxon>Hyphomicrobiales</taxon>
        <taxon>Nitrobacteraceae</taxon>
        <taxon>Rhodopseudomonas</taxon>
    </lineage>
</organism>
<gene>
    <name evidence="2" type="ORF">SAMN05444123_109159</name>
</gene>
<feature type="transmembrane region" description="Helical" evidence="1">
    <location>
        <begin position="75"/>
        <end position="94"/>
    </location>
</feature>
<evidence type="ECO:0008006" key="4">
    <source>
        <dbReference type="Google" id="ProtNLM"/>
    </source>
</evidence>
<dbReference type="AlphaFoldDB" id="A0A1H8VRJ6"/>
<evidence type="ECO:0000313" key="2">
    <source>
        <dbReference type="EMBL" id="SEP17847.1"/>
    </source>
</evidence>
<evidence type="ECO:0000313" key="3">
    <source>
        <dbReference type="Proteomes" id="UP000199615"/>
    </source>
</evidence>
<evidence type="ECO:0000256" key="1">
    <source>
        <dbReference type="SAM" id="Phobius"/>
    </source>
</evidence>
<reference evidence="3" key="1">
    <citation type="submission" date="2016-10" db="EMBL/GenBank/DDBJ databases">
        <authorList>
            <person name="Varghese N."/>
            <person name="Submissions S."/>
        </authorList>
    </citation>
    <scope>NUCLEOTIDE SEQUENCE [LARGE SCALE GENOMIC DNA]</scope>
    <source>
        <strain evidence="3">DSM 123</strain>
    </source>
</reference>
<protein>
    <recommendedName>
        <fullName evidence="4">Acriflavin resistance protein</fullName>
    </recommendedName>
</protein>
<name>A0A1H8VRJ6_9BRAD</name>
<dbReference type="Proteomes" id="UP000199615">
    <property type="component" value="Unassembled WGS sequence"/>
</dbReference>
<proteinExistence type="predicted"/>
<dbReference type="EMBL" id="FODT01000009">
    <property type="protein sequence ID" value="SEP17847.1"/>
    <property type="molecule type" value="Genomic_DNA"/>
</dbReference>
<keyword evidence="1" id="KW-1133">Transmembrane helix</keyword>
<dbReference type="RefSeq" id="WP_244526097.1">
    <property type="nucleotide sequence ID" value="NZ_FODT01000009.1"/>
</dbReference>